<comment type="caution">
    <text evidence="1">The sequence shown here is derived from an EMBL/GenBank/DDBJ whole genome shotgun (WGS) entry which is preliminary data.</text>
</comment>
<dbReference type="Proteomes" id="UP000033140">
    <property type="component" value="Unassembled WGS sequence"/>
</dbReference>
<proteinExistence type="predicted"/>
<reference evidence="1 2" key="1">
    <citation type="journal article" date="2011" name="J. Gen. Appl. Microbiol.">
        <title>Draft genome sequencing of the enigmatic yeast Saitoella complicata.</title>
        <authorList>
            <person name="Nishida H."/>
            <person name="Hamamoto M."/>
            <person name="Sugiyama J."/>
        </authorList>
    </citation>
    <scope>NUCLEOTIDE SEQUENCE [LARGE SCALE GENOMIC DNA]</scope>
    <source>
        <strain evidence="1 2">NRRL Y-17804</strain>
    </source>
</reference>
<gene>
    <name evidence="1" type="ORF">G7K_3928-t1</name>
</gene>
<evidence type="ECO:0000313" key="2">
    <source>
        <dbReference type="Proteomes" id="UP000033140"/>
    </source>
</evidence>
<name>A0A0E9NJA4_SAICN</name>
<accession>A0A0E9NJA4</accession>
<protein>
    <submittedName>
        <fullName evidence="1">Uncharacterized protein</fullName>
    </submittedName>
</protein>
<evidence type="ECO:0000313" key="1">
    <source>
        <dbReference type="EMBL" id="GAO49786.1"/>
    </source>
</evidence>
<reference evidence="1 2" key="3">
    <citation type="journal article" date="2015" name="Genome Announc.">
        <title>Draft Genome Sequence of the Archiascomycetous Yeast Saitoella complicata.</title>
        <authorList>
            <person name="Yamauchi K."/>
            <person name="Kondo S."/>
            <person name="Hamamoto M."/>
            <person name="Takahashi Y."/>
            <person name="Ogura Y."/>
            <person name="Hayashi T."/>
            <person name="Nishida H."/>
        </authorList>
    </citation>
    <scope>NUCLEOTIDE SEQUENCE [LARGE SCALE GENOMIC DNA]</scope>
    <source>
        <strain evidence="1 2">NRRL Y-17804</strain>
    </source>
</reference>
<reference evidence="1 2" key="2">
    <citation type="journal article" date="2014" name="J. Gen. Appl. Microbiol.">
        <title>The early diverging ascomycetous budding yeast Saitoella complicata has three histone deacetylases belonging to the Clr6, Hos2, and Rpd3 lineages.</title>
        <authorList>
            <person name="Nishida H."/>
            <person name="Matsumoto T."/>
            <person name="Kondo S."/>
            <person name="Hamamoto M."/>
            <person name="Yoshikawa H."/>
        </authorList>
    </citation>
    <scope>NUCLEOTIDE SEQUENCE [LARGE SCALE GENOMIC DNA]</scope>
    <source>
        <strain evidence="1 2">NRRL Y-17804</strain>
    </source>
</reference>
<dbReference type="EMBL" id="BACD03000026">
    <property type="protein sequence ID" value="GAO49786.1"/>
    <property type="molecule type" value="Genomic_DNA"/>
</dbReference>
<dbReference type="AlphaFoldDB" id="A0A0E9NJA4"/>
<sequence>MEFRSGLKYHVWGVLRPSFYMGLWLTLFPTACESCQWHTSITLDMYVLDRYHRTRRYRWKDVLGLETAGDRQKIRIQRDFFAKKSLDCIILLLIPNIH</sequence>
<organism evidence="1 2">
    <name type="scientific">Saitoella complicata (strain BCRC 22490 / CBS 7301 / JCM 7358 / NBRC 10748 / NRRL Y-17804)</name>
    <dbReference type="NCBI Taxonomy" id="698492"/>
    <lineage>
        <taxon>Eukaryota</taxon>
        <taxon>Fungi</taxon>
        <taxon>Dikarya</taxon>
        <taxon>Ascomycota</taxon>
        <taxon>Taphrinomycotina</taxon>
        <taxon>Taphrinomycotina incertae sedis</taxon>
        <taxon>Saitoella</taxon>
    </lineage>
</organism>
<keyword evidence="2" id="KW-1185">Reference proteome</keyword>